<dbReference type="EMBL" id="CAACVS010000268">
    <property type="protein sequence ID" value="VEU40236.1"/>
    <property type="molecule type" value="Genomic_DNA"/>
</dbReference>
<organism evidence="1 2">
    <name type="scientific">Pseudo-nitzschia multistriata</name>
    <dbReference type="NCBI Taxonomy" id="183589"/>
    <lineage>
        <taxon>Eukaryota</taxon>
        <taxon>Sar</taxon>
        <taxon>Stramenopiles</taxon>
        <taxon>Ochrophyta</taxon>
        <taxon>Bacillariophyta</taxon>
        <taxon>Bacillariophyceae</taxon>
        <taxon>Bacillariophycidae</taxon>
        <taxon>Bacillariales</taxon>
        <taxon>Bacillariaceae</taxon>
        <taxon>Pseudo-nitzschia</taxon>
    </lineage>
</organism>
<name>A0A448ZDY7_9STRA</name>
<sequence length="184" mass="20010">MAGSWGCRWPLPFSFWRSLDSSSSKVRAIAKSSAGAMLPLPTWNTLFRADRSGAFPSVSDSDPSRTHSVSVYWRLAIRRDPPQARALRGIATGSSTKWCLSRVSMPSLVCSRAESTGGEKPLFGDAAASASARPRSASKASSLGAKTVRKLPLFPWMPSFVERSWRLRLPPASNSPSVPSAWER</sequence>
<accession>A0A448ZDY7</accession>
<evidence type="ECO:0000313" key="1">
    <source>
        <dbReference type="EMBL" id="VEU40236.1"/>
    </source>
</evidence>
<reference evidence="1 2" key="1">
    <citation type="submission" date="2019-01" db="EMBL/GenBank/DDBJ databases">
        <authorList>
            <person name="Ferrante I. M."/>
        </authorList>
    </citation>
    <scope>NUCLEOTIDE SEQUENCE [LARGE SCALE GENOMIC DNA]</scope>
    <source>
        <strain evidence="1 2">B856</strain>
    </source>
</reference>
<protein>
    <submittedName>
        <fullName evidence="1">Uncharacterized protein</fullName>
    </submittedName>
</protein>
<evidence type="ECO:0000313" key="2">
    <source>
        <dbReference type="Proteomes" id="UP000291116"/>
    </source>
</evidence>
<dbReference type="Proteomes" id="UP000291116">
    <property type="component" value="Unassembled WGS sequence"/>
</dbReference>
<keyword evidence="2" id="KW-1185">Reference proteome</keyword>
<gene>
    <name evidence="1" type="ORF">PSNMU_V1.4_AUG-EV-PASAV3_0071130</name>
</gene>
<dbReference type="AlphaFoldDB" id="A0A448ZDY7"/>
<proteinExistence type="predicted"/>